<feature type="transmembrane region" description="Helical" evidence="7">
    <location>
        <begin position="136"/>
        <end position="159"/>
    </location>
</feature>
<keyword evidence="2" id="KW-1003">Cell membrane</keyword>
<feature type="transmembrane region" description="Helical" evidence="7">
    <location>
        <begin position="218"/>
        <end position="236"/>
    </location>
</feature>
<organism evidence="9 10">
    <name type="scientific">Aminobacterium colombiense (strain DSM 12261 / ALA-1)</name>
    <dbReference type="NCBI Taxonomy" id="572547"/>
    <lineage>
        <taxon>Bacteria</taxon>
        <taxon>Thermotogati</taxon>
        <taxon>Synergistota</taxon>
        <taxon>Synergistia</taxon>
        <taxon>Synergistales</taxon>
        <taxon>Aminobacteriaceae</taxon>
        <taxon>Aminobacterium</taxon>
    </lineage>
</organism>
<dbReference type="Pfam" id="PF06808">
    <property type="entry name" value="DctM"/>
    <property type="match status" value="1"/>
</dbReference>
<evidence type="ECO:0000259" key="8">
    <source>
        <dbReference type="Pfam" id="PF06808"/>
    </source>
</evidence>
<evidence type="ECO:0000313" key="10">
    <source>
        <dbReference type="Proteomes" id="UP000002366"/>
    </source>
</evidence>
<dbReference type="GO" id="GO:0005886">
    <property type="term" value="C:plasma membrane"/>
    <property type="evidence" value="ECO:0007669"/>
    <property type="project" value="UniProtKB-SubCell"/>
</dbReference>
<dbReference type="Proteomes" id="UP000002366">
    <property type="component" value="Chromosome"/>
</dbReference>
<evidence type="ECO:0000256" key="7">
    <source>
        <dbReference type="SAM" id="Phobius"/>
    </source>
</evidence>
<feature type="transmembrane region" description="Helical" evidence="7">
    <location>
        <begin position="242"/>
        <end position="259"/>
    </location>
</feature>
<dbReference type="PIRSF" id="PIRSF006066">
    <property type="entry name" value="HI0050"/>
    <property type="match status" value="1"/>
</dbReference>
<keyword evidence="3" id="KW-0997">Cell inner membrane</keyword>
<accession>D5EGV8</accession>
<keyword evidence="5 7" id="KW-1133">Transmembrane helix</keyword>
<dbReference type="InterPro" id="IPR010656">
    <property type="entry name" value="DctM"/>
</dbReference>
<evidence type="ECO:0000256" key="3">
    <source>
        <dbReference type="ARBA" id="ARBA00022519"/>
    </source>
</evidence>
<evidence type="ECO:0000313" key="9">
    <source>
        <dbReference type="EMBL" id="ADE57790.1"/>
    </source>
</evidence>
<feature type="domain" description="TRAP C4-dicarboxylate transport system permease DctM subunit" evidence="8">
    <location>
        <begin position="8"/>
        <end position="416"/>
    </location>
</feature>
<evidence type="ECO:0000256" key="5">
    <source>
        <dbReference type="ARBA" id="ARBA00022989"/>
    </source>
</evidence>
<feature type="transmembrane region" description="Helical" evidence="7">
    <location>
        <begin position="271"/>
        <end position="293"/>
    </location>
</feature>
<dbReference type="NCBIfam" id="TIGR00786">
    <property type="entry name" value="dctM"/>
    <property type="match status" value="1"/>
</dbReference>
<dbReference type="KEGG" id="aco:Amico_1674"/>
<evidence type="ECO:0000256" key="1">
    <source>
        <dbReference type="ARBA" id="ARBA00004429"/>
    </source>
</evidence>
<dbReference type="InterPro" id="IPR004681">
    <property type="entry name" value="TRAP_DctM"/>
</dbReference>
<feature type="transmembrane region" description="Helical" evidence="7">
    <location>
        <begin position="48"/>
        <end position="67"/>
    </location>
</feature>
<evidence type="ECO:0000256" key="4">
    <source>
        <dbReference type="ARBA" id="ARBA00022692"/>
    </source>
</evidence>
<feature type="transmembrane region" description="Helical" evidence="7">
    <location>
        <begin position="171"/>
        <end position="194"/>
    </location>
</feature>
<feature type="transmembrane region" description="Helical" evidence="7">
    <location>
        <begin position="103"/>
        <end position="124"/>
    </location>
</feature>
<name>D5EGV8_AMICL</name>
<keyword evidence="6 7" id="KW-0472">Membrane</keyword>
<feature type="transmembrane region" description="Helical" evidence="7">
    <location>
        <begin position="400"/>
        <end position="420"/>
    </location>
</feature>
<dbReference type="PANTHER" id="PTHR33362:SF2">
    <property type="entry name" value="TRAP TRANSPORTER LARGE PERMEASE PROTEIN"/>
    <property type="match status" value="1"/>
</dbReference>
<dbReference type="PANTHER" id="PTHR33362">
    <property type="entry name" value="SIALIC ACID TRAP TRANSPORTER PERMEASE PROTEIN SIAT-RELATED"/>
    <property type="match status" value="1"/>
</dbReference>
<dbReference type="eggNOG" id="COG1593">
    <property type="taxonomic scope" value="Bacteria"/>
</dbReference>
<feature type="transmembrane region" description="Helical" evidence="7">
    <location>
        <begin position="355"/>
        <end position="380"/>
    </location>
</feature>
<keyword evidence="4 7" id="KW-0812">Transmembrane</keyword>
<dbReference type="AlphaFoldDB" id="D5EGV8"/>
<evidence type="ECO:0000256" key="6">
    <source>
        <dbReference type="ARBA" id="ARBA00023136"/>
    </source>
</evidence>
<proteinExistence type="predicted"/>
<comment type="subcellular location">
    <subcellularLocation>
        <location evidence="1">Cell inner membrane</location>
        <topology evidence="1">Multi-pass membrane protein</topology>
    </subcellularLocation>
</comment>
<sequence>MVVLLAFLGSLLGLTILGVPIGFGIGLSALALMFVTGTFEPMVLARRMITGVDVYTLLAIPFFMLAGEIMNKAGLVNDILLFANALVGRVKGGLAYVNVVASMLFAGISGSAVADAAALGSLEIPMMEKGGYDKEFSAAITAASSVIGPIIPPSVPMIILGSIAQISIAKLFLGGAIPGILIGIALLAVSYFIARKNNYPVGDRVGFGEFLGIFRKTVWALILPVIILGGILGGIFTATEAGAVAVVYAIIVSYFLYDVRWSDYPEILKGASLNTGVVMLVCASAMALTWFLAVAQVPQLLTEVIMSITKNKLMFLLILNVLLFLVGMVIDLTPALFLLVPILLPVCRSYGIDDIHFGVIMVTNLCVGLITPPVGTVLYVTNSISKVSLISLVRSLVPMYVALFIVVMLVTYVPQIVLWLPSLM</sequence>
<feature type="transmembrane region" description="Helical" evidence="7">
    <location>
        <begin position="313"/>
        <end position="343"/>
    </location>
</feature>
<evidence type="ECO:0000256" key="2">
    <source>
        <dbReference type="ARBA" id="ARBA00022475"/>
    </source>
</evidence>
<reference evidence="9 10" key="1">
    <citation type="journal article" date="2010" name="Stand. Genomic Sci.">
        <title>Complete genome sequence of Aminobacterium colombiense type strain (ALA-1).</title>
        <authorList>
            <person name="Chertkov O."/>
            <person name="Sikorski J."/>
            <person name="Brambilla E."/>
            <person name="Lapidus A."/>
            <person name="Copeland A."/>
            <person name="Glavina Del Rio T."/>
            <person name="Nolan M."/>
            <person name="Lucas S."/>
            <person name="Tice H."/>
            <person name="Cheng J.F."/>
            <person name="Han C."/>
            <person name="Detter J.C."/>
            <person name="Bruce D."/>
            <person name="Tapia R."/>
            <person name="Goodwin L."/>
            <person name="Pitluck S."/>
            <person name="Liolios K."/>
            <person name="Ivanova N."/>
            <person name="Mavromatis K."/>
            <person name="Ovchinnikova G."/>
            <person name="Pati A."/>
            <person name="Chen A."/>
            <person name="Palaniappan K."/>
            <person name="Land M."/>
            <person name="Hauser L."/>
            <person name="Chang Y.J."/>
            <person name="Jeffries C.D."/>
            <person name="Spring S."/>
            <person name="Rohde M."/>
            <person name="Goker M."/>
            <person name="Bristow J."/>
            <person name="Eisen J.A."/>
            <person name="Markowitz V."/>
            <person name="Hugenholtz P."/>
            <person name="Kyrpides N.C."/>
            <person name="Klenk H.P."/>
        </authorList>
    </citation>
    <scope>NUCLEOTIDE SEQUENCE [LARGE SCALE GENOMIC DNA]</scope>
    <source>
        <strain evidence="10">DSM 12261 / ALA-1</strain>
    </source>
</reference>
<dbReference type="RefSeq" id="WP_013049052.1">
    <property type="nucleotide sequence ID" value="NC_014011.1"/>
</dbReference>
<dbReference type="GO" id="GO:0022857">
    <property type="term" value="F:transmembrane transporter activity"/>
    <property type="evidence" value="ECO:0007669"/>
    <property type="project" value="TreeGrafter"/>
</dbReference>
<dbReference type="EMBL" id="CP001997">
    <property type="protein sequence ID" value="ADE57790.1"/>
    <property type="molecule type" value="Genomic_DNA"/>
</dbReference>
<keyword evidence="10" id="KW-1185">Reference proteome</keyword>
<dbReference type="OrthoDB" id="9785600at2"/>
<dbReference type="HOGENOM" id="CLU_019824_4_1_0"/>
<protein>
    <submittedName>
        <fullName evidence="9">TRAP dicarboxylate transporter, DctM subunit</fullName>
    </submittedName>
</protein>
<gene>
    <name evidence="9" type="ordered locus">Amico_1674</name>
</gene>
<dbReference type="STRING" id="572547.Amico_1674"/>